<evidence type="ECO:0000313" key="3">
    <source>
        <dbReference type="Proteomes" id="UP001244011"/>
    </source>
</evidence>
<dbReference type="InterPro" id="IPR025533">
    <property type="entry name" value="DUF4419"/>
</dbReference>
<accession>A0AAJ0FCV6</accession>
<sequence>MPAVVKPQPVIVGRNNHRSYADARDLLREVSYADKHRRFGFFVNANAEALRPLLVAHGGQRKIVADAGPQTLDTVDVDAVAQRMAAQLRTHLADPDVADWLLPEFSTTLPHDRATATMVFLGTMKEYFSYDVVFGCGFPSVTLHGARDDSADLLQRAGRFSRFGDEPAAWSHRLVKALGYMVGSFGRPDNADMRAFWMRCCHSAGAEASGELVTMSGWVAAFCWWTADGDGVVYPVITMEEIPTGITKAPITWRNNDGEEVNTLFLAGLPVNGFPAQLSIDESQNYDTQRPDVGCVRAVCRSAVPGWPRRASPSPSRVDSHVSPPQGARGKGRRGPEGDGVSIEDDSWCPLRDPDHPAQS</sequence>
<dbReference type="Pfam" id="PF14388">
    <property type="entry name" value="DUF4419"/>
    <property type="match status" value="1"/>
</dbReference>
<evidence type="ECO:0000256" key="1">
    <source>
        <dbReference type="SAM" id="MobiDB-lite"/>
    </source>
</evidence>
<dbReference type="PANTHER" id="PTHR31252:SF11">
    <property type="entry name" value="DUF4419 DOMAIN-CONTAINING PROTEIN"/>
    <property type="match status" value="1"/>
</dbReference>
<organism evidence="2 3">
    <name type="scientific">Phialemonium atrogriseum</name>
    <dbReference type="NCBI Taxonomy" id="1093897"/>
    <lineage>
        <taxon>Eukaryota</taxon>
        <taxon>Fungi</taxon>
        <taxon>Dikarya</taxon>
        <taxon>Ascomycota</taxon>
        <taxon>Pezizomycotina</taxon>
        <taxon>Sordariomycetes</taxon>
        <taxon>Sordariomycetidae</taxon>
        <taxon>Cephalothecales</taxon>
        <taxon>Cephalothecaceae</taxon>
        <taxon>Phialemonium</taxon>
    </lineage>
</organism>
<feature type="region of interest" description="Disordered" evidence="1">
    <location>
        <begin position="306"/>
        <end position="360"/>
    </location>
</feature>
<dbReference type="AlphaFoldDB" id="A0AAJ0FCV6"/>
<dbReference type="RefSeq" id="XP_060278735.1">
    <property type="nucleotide sequence ID" value="XM_060432904.1"/>
</dbReference>
<name>A0AAJ0FCV6_9PEZI</name>
<protein>
    <submittedName>
        <fullName evidence="2">Uncharacterized protein</fullName>
    </submittedName>
</protein>
<dbReference type="EMBL" id="MU839036">
    <property type="protein sequence ID" value="KAK1762522.1"/>
    <property type="molecule type" value="Genomic_DNA"/>
</dbReference>
<dbReference type="GeneID" id="85316091"/>
<reference evidence="2" key="1">
    <citation type="submission" date="2023-06" db="EMBL/GenBank/DDBJ databases">
        <title>Genome-scale phylogeny and comparative genomics of the fungal order Sordariales.</title>
        <authorList>
            <consortium name="Lawrence Berkeley National Laboratory"/>
            <person name="Hensen N."/>
            <person name="Bonometti L."/>
            <person name="Westerberg I."/>
            <person name="Brannstrom I.O."/>
            <person name="Guillou S."/>
            <person name="Cros-Aarteil S."/>
            <person name="Calhoun S."/>
            <person name="Haridas S."/>
            <person name="Kuo A."/>
            <person name="Mondo S."/>
            <person name="Pangilinan J."/>
            <person name="Riley R."/>
            <person name="Labutti K."/>
            <person name="Andreopoulos B."/>
            <person name="Lipzen A."/>
            <person name="Chen C."/>
            <person name="Yanf M."/>
            <person name="Daum C."/>
            <person name="Ng V."/>
            <person name="Clum A."/>
            <person name="Steindorff A."/>
            <person name="Ohm R."/>
            <person name="Martin F."/>
            <person name="Silar P."/>
            <person name="Natvig D."/>
            <person name="Lalanne C."/>
            <person name="Gautier V."/>
            <person name="Ament-Velasquez S.L."/>
            <person name="Kruys A."/>
            <person name="Hutchinson M.I."/>
            <person name="Powell A.J."/>
            <person name="Barry K."/>
            <person name="Miller A.N."/>
            <person name="Grigoriev I.V."/>
            <person name="Debuchy R."/>
            <person name="Gladieux P."/>
            <person name="Thoren M.H."/>
            <person name="Johannesson H."/>
        </authorList>
    </citation>
    <scope>NUCLEOTIDE SEQUENCE</scope>
    <source>
        <strain evidence="2">8032-3</strain>
    </source>
</reference>
<gene>
    <name evidence="2" type="ORF">QBC33DRAFT_623598</name>
</gene>
<evidence type="ECO:0000313" key="2">
    <source>
        <dbReference type="EMBL" id="KAK1762522.1"/>
    </source>
</evidence>
<proteinExistence type="predicted"/>
<comment type="caution">
    <text evidence="2">The sequence shown here is derived from an EMBL/GenBank/DDBJ whole genome shotgun (WGS) entry which is preliminary data.</text>
</comment>
<dbReference type="Proteomes" id="UP001244011">
    <property type="component" value="Unassembled WGS sequence"/>
</dbReference>
<keyword evidence="3" id="KW-1185">Reference proteome</keyword>
<dbReference type="PANTHER" id="PTHR31252">
    <property type="entry name" value="DUF4419 DOMAIN-CONTAINING PROTEIN"/>
    <property type="match status" value="1"/>
</dbReference>